<dbReference type="InterPro" id="IPR042495">
    <property type="entry name" value="PDGFRL"/>
</dbReference>
<dbReference type="Pfam" id="PF07714">
    <property type="entry name" value="PK_Tyr_Ser-Thr"/>
    <property type="match status" value="2"/>
</dbReference>
<keyword evidence="9" id="KW-1185">Reference proteome</keyword>
<dbReference type="InterPro" id="IPR001245">
    <property type="entry name" value="Ser-Thr/Tyr_kinase_cat_dom"/>
</dbReference>
<reference evidence="8" key="1">
    <citation type="submission" date="2021-11" db="EMBL/GenBank/DDBJ databases">
        <authorList>
            <person name="Schell T."/>
        </authorList>
    </citation>
    <scope>NUCLEOTIDE SEQUENCE</scope>
    <source>
        <strain evidence="8">M5</strain>
    </source>
</reference>
<evidence type="ECO:0000256" key="2">
    <source>
        <dbReference type="ARBA" id="ARBA00011902"/>
    </source>
</evidence>
<evidence type="ECO:0000256" key="5">
    <source>
        <dbReference type="SAM" id="MobiDB-lite"/>
    </source>
</evidence>
<keyword evidence="6" id="KW-0472">Membrane</keyword>
<dbReference type="GO" id="GO:0005524">
    <property type="term" value="F:ATP binding"/>
    <property type="evidence" value="ECO:0007669"/>
    <property type="project" value="UniProtKB-UniRule"/>
</dbReference>
<dbReference type="EMBL" id="CAKKLH010000050">
    <property type="protein sequence ID" value="CAH0101066.1"/>
    <property type="molecule type" value="Genomic_DNA"/>
</dbReference>
<name>A0A8J2RJU7_9CRUS</name>
<dbReference type="PANTHER" id="PTHR15360">
    <property type="entry name" value="PLATELET-DERIVED GROWTH FACTOR RECEPTOR LIKE"/>
    <property type="match status" value="1"/>
</dbReference>
<dbReference type="InterPro" id="IPR013783">
    <property type="entry name" value="Ig-like_fold"/>
</dbReference>
<gene>
    <name evidence="8" type="ORF">DGAL_LOCUS3366</name>
</gene>
<dbReference type="Gene3D" id="2.60.40.10">
    <property type="entry name" value="Immunoglobulins"/>
    <property type="match status" value="2"/>
</dbReference>
<evidence type="ECO:0000256" key="6">
    <source>
        <dbReference type="SAM" id="Phobius"/>
    </source>
</evidence>
<evidence type="ECO:0000313" key="9">
    <source>
        <dbReference type="Proteomes" id="UP000789390"/>
    </source>
</evidence>
<dbReference type="Gene3D" id="3.30.200.20">
    <property type="entry name" value="Phosphorylase Kinase, domain 1"/>
    <property type="match status" value="1"/>
</dbReference>
<feature type="binding site" evidence="3 4">
    <location>
        <position position="460"/>
    </location>
    <ligand>
        <name>ATP</name>
        <dbReference type="ChEBI" id="CHEBI:30616"/>
    </ligand>
</feature>
<proteinExistence type="predicted"/>
<keyword evidence="6" id="KW-0812">Transmembrane</keyword>
<keyword evidence="3 4" id="KW-0067">ATP-binding</keyword>
<dbReference type="InterPro" id="IPR011009">
    <property type="entry name" value="Kinase-like_dom_sf"/>
</dbReference>
<protein>
    <recommendedName>
        <fullName evidence="2">receptor protein-tyrosine kinase</fullName>
        <ecNumber evidence="2">2.7.10.1</ecNumber>
    </recommendedName>
</protein>
<evidence type="ECO:0000256" key="4">
    <source>
        <dbReference type="PROSITE-ProRule" id="PRU10141"/>
    </source>
</evidence>
<keyword evidence="6" id="KW-1133">Transmembrane helix</keyword>
<dbReference type="Proteomes" id="UP000789390">
    <property type="component" value="Unassembled WGS sequence"/>
</dbReference>
<organism evidence="8 9">
    <name type="scientific">Daphnia galeata</name>
    <dbReference type="NCBI Taxonomy" id="27404"/>
    <lineage>
        <taxon>Eukaryota</taxon>
        <taxon>Metazoa</taxon>
        <taxon>Ecdysozoa</taxon>
        <taxon>Arthropoda</taxon>
        <taxon>Crustacea</taxon>
        <taxon>Branchiopoda</taxon>
        <taxon>Diplostraca</taxon>
        <taxon>Cladocera</taxon>
        <taxon>Anomopoda</taxon>
        <taxon>Daphniidae</taxon>
        <taxon>Daphnia</taxon>
    </lineage>
</organism>
<keyword evidence="3 4" id="KW-0547">Nucleotide-binding</keyword>
<accession>A0A8J2RJU7</accession>
<dbReference type="Gene3D" id="1.10.510.10">
    <property type="entry name" value="Transferase(Phosphotransferase) domain 1"/>
    <property type="match status" value="1"/>
</dbReference>
<evidence type="ECO:0000256" key="1">
    <source>
        <dbReference type="ARBA" id="ARBA00004167"/>
    </source>
</evidence>
<comment type="caution">
    <text evidence="8">The sequence shown here is derived from an EMBL/GenBank/DDBJ whole genome shotgun (WGS) entry which is preliminary data.</text>
</comment>
<sequence>MVGEGTEISRQSVDTPGSERNVWRMIPDAPHRVVEENSTLTLTWTYAFGDEVDHQNVPWKWELPDFLTKYPQVLIQVDERLSKTFDTNETHMSSTLTLANVTAMDTGYFRFIYGDVEVKQYVYVFDGKNLVIISDKSYYPNYYLFFFHQGELGVHIPCKPTHPNVTVSLIHWERLNEMEHNTEDLLKNSYSNWFFAPERALTLKHVMINNTGNHVCIGTMNNVTNRICSGKIGIELERVGDSSDPVEGSNITLICRVIFPEVKYAAPPEWAYQIKNSAKMQVIDETNLPEGIQITTEGEKPKHNTSGFKLNYYLSRLDLFNITLDSHTTFQCKANKYKDAVTKTVSFRIRETSVITAFSVTLVILLALGIGLGIKLHYDRKHRISPTAKKLLAGNSKQLNRQLSIEEQTEYLPYDKRWEFPRYRLKFGVQLGVGCFGRVVQAEAVGVKDLEETVKTVAVKMVKSQINAAAMEALVSELKILIYLGSPVPAPISTSSTYWGHAPRTTPGDEPVTSTAIQLVELRGSTSRNAGSKLHLREVHLVVNVECSPGMDVDDVDHLLIREIQNGYRMEKPGNAPNFIGEIMAECWRADPKERPTFSGMEEIIVGQLESSVTSSYLNMNDQYAKINEEVENAAPTDLFGLAKLLNEKSHKGR</sequence>
<dbReference type="PANTHER" id="PTHR15360:SF4">
    <property type="entry name" value="PROTEIN KINASE DOMAIN-CONTAINING PROTEIN"/>
    <property type="match status" value="1"/>
</dbReference>
<dbReference type="PROSITE" id="PS00107">
    <property type="entry name" value="PROTEIN_KINASE_ATP"/>
    <property type="match status" value="1"/>
</dbReference>
<dbReference type="AlphaFoldDB" id="A0A8J2RJU7"/>
<evidence type="ECO:0000313" key="8">
    <source>
        <dbReference type="EMBL" id="CAH0101066.1"/>
    </source>
</evidence>
<feature type="region of interest" description="Disordered" evidence="5">
    <location>
        <begin position="1"/>
        <end position="20"/>
    </location>
</feature>
<feature type="transmembrane region" description="Helical" evidence="6">
    <location>
        <begin position="354"/>
        <end position="374"/>
    </location>
</feature>
<evidence type="ECO:0000256" key="3">
    <source>
        <dbReference type="PIRSR" id="PIRSR000615-2"/>
    </source>
</evidence>
<feature type="binding site" evidence="3">
    <location>
        <begin position="432"/>
        <end position="439"/>
    </location>
    <ligand>
        <name>ATP</name>
        <dbReference type="ChEBI" id="CHEBI:30616"/>
    </ligand>
</feature>
<dbReference type="SMART" id="SM00219">
    <property type="entry name" value="TyrKc"/>
    <property type="match status" value="1"/>
</dbReference>
<dbReference type="GO" id="GO:0016020">
    <property type="term" value="C:membrane"/>
    <property type="evidence" value="ECO:0007669"/>
    <property type="project" value="UniProtKB-SubCell"/>
</dbReference>
<dbReference type="InterPro" id="IPR017441">
    <property type="entry name" value="Protein_kinase_ATP_BS"/>
</dbReference>
<dbReference type="GO" id="GO:0004714">
    <property type="term" value="F:transmembrane receptor protein tyrosine kinase activity"/>
    <property type="evidence" value="ECO:0007669"/>
    <property type="project" value="UniProtKB-EC"/>
</dbReference>
<feature type="domain" description="Tyrosine-protein kinase catalytic" evidence="7">
    <location>
        <begin position="425"/>
        <end position="605"/>
    </location>
</feature>
<dbReference type="InterPro" id="IPR020635">
    <property type="entry name" value="Tyr_kinase_cat_dom"/>
</dbReference>
<dbReference type="EC" id="2.7.10.1" evidence="2"/>
<dbReference type="PIRSF" id="PIRSF000615">
    <property type="entry name" value="TyrPK_CSF1-R"/>
    <property type="match status" value="1"/>
</dbReference>
<comment type="subcellular location">
    <subcellularLocation>
        <location evidence="1">Membrane</location>
        <topology evidence="1">Single-pass membrane protein</topology>
    </subcellularLocation>
</comment>
<evidence type="ECO:0000259" key="7">
    <source>
        <dbReference type="SMART" id="SM00219"/>
    </source>
</evidence>
<dbReference type="SUPFAM" id="SSF56112">
    <property type="entry name" value="Protein kinase-like (PK-like)"/>
    <property type="match status" value="1"/>
</dbReference>
<dbReference type="OrthoDB" id="3256376at2759"/>